<dbReference type="EMBL" id="FOYZ01000004">
    <property type="protein sequence ID" value="SFR71017.1"/>
    <property type="molecule type" value="Genomic_DNA"/>
</dbReference>
<organism evidence="4 5">
    <name type="scientific">Anaeromicropila populeti</name>
    <dbReference type="NCBI Taxonomy" id="37658"/>
    <lineage>
        <taxon>Bacteria</taxon>
        <taxon>Bacillati</taxon>
        <taxon>Bacillota</taxon>
        <taxon>Clostridia</taxon>
        <taxon>Lachnospirales</taxon>
        <taxon>Lachnospiraceae</taxon>
        <taxon>Anaeromicropila</taxon>
    </lineage>
</organism>
<proteinExistence type="predicted"/>
<name>A0A1I6IWC8_9FIRM</name>
<dbReference type="InterPro" id="IPR001119">
    <property type="entry name" value="SLH_dom"/>
</dbReference>
<protein>
    <submittedName>
        <fullName evidence="4">S-layer homology domain-containing protein</fullName>
    </submittedName>
</protein>
<dbReference type="AlphaFoldDB" id="A0A1I6IWC8"/>
<dbReference type="OrthoDB" id="1699243at2"/>
<reference evidence="4 5" key="1">
    <citation type="submission" date="2016-10" db="EMBL/GenBank/DDBJ databases">
        <authorList>
            <person name="de Groot N.N."/>
        </authorList>
    </citation>
    <scope>NUCLEOTIDE SEQUENCE [LARGE SCALE GENOMIC DNA]</scope>
    <source>
        <strain evidence="4 5">743A</strain>
    </source>
</reference>
<dbReference type="RefSeq" id="WP_092559779.1">
    <property type="nucleotide sequence ID" value="NZ_FOYZ01000004.1"/>
</dbReference>
<evidence type="ECO:0000259" key="3">
    <source>
        <dbReference type="PROSITE" id="PS51272"/>
    </source>
</evidence>
<dbReference type="Pfam" id="PF00395">
    <property type="entry name" value="SLH"/>
    <property type="match status" value="1"/>
</dbReference>
<keyword evidence="2" id="KW-0732">Signal</keyword>
<feature type="domain" description="SLH" evidence="3">
    <location>
        <begin position="84"/>
        <end position="147"/>
    </location>
</feature>
<evidence type="ECO:0000313" key="5">
    <source>
        <dbReference type="Proteomes" id="UP000199659"/>
    </source>
</evidence>
<dbReference type="Proteomes" id="UP000199659">
    <property type="component" value="Unassembled WGS sequence"/>
</dbReference>
<keyword evidence="1" id="KW-0677">Repeat</keyword>
<keyword evidence="5" id="KW-1185">Reference proteome</keyword>
<gene>
    <name evidence="4" type="ORF">SAMN05661086_01180</name>
</gene>
<dbReference type="STRING" id="37658.SAMN05661086_01180"/>
<dbReference type="PROSITE" id="PS51272">
    <property type="entry name" value="SLH"/>
    <property type="match status" value="1"/>
</dbReference>
<evidence type="ECO:0000256" key="1">
    <source>
        <dbReference type="ARBA" id="ARBA00022737"/>
    </source>
</evidence>
<feature type="signal peptide" evidence="2">
    <location>
        <begin position="1"/>
        <end position="24"/>
    </location>
</feature>
<evidence type="ECO:0000256" key="2">
    <source>
        <dbReference type="SAM" id="SignalP"/>
    </source>
</evidence>
<sequence length="621" mass="67829">MKKKIFVFILVALCIFPCISSYQGATVNAASTDTAQVKRIISLMGILNYSETSSYYSKKVTRAQFAKLLVKASSYKDQVQTTVNTALYKDVTVKNAYAGYIKIAVKQGWMTGYSNGKFKPNQAIKLSEAAKAVVNMLGYTSSIASENTMTAKLSKFYALNLDENIAKTKNQALTRLDCVNLFYNSLNTKTNEGKIYAEILGYSLDTTSKIDYLSLLTSDLQGPVLVEGSWKNAVPFDTTAATVYRNEVKSKLASIAQYDVVYYSKNTKTLWAYSTKVTGELDTVTPNRLSPQAITVDGTSYQLGTQDMVYRFSSLGDFSAGDTITIFLGMNNQVAAAKFISEYSPEVSGVVLQMGTEVNSDTSAASVLNKYIVIADENGNKVKYNHNYTLSGIEVGDVVNVTYVNGEETIKEVTTSTSKLECKSFASDGSKLGDYQLAEDVKILDINGASYQVVTKSDVASLYVDNGDVLYYEMNTSDKIAVLFLNNVTGLSYSYGIVTKMGSNTVTYSVDGVSKTENSDNIQGSLGLGMVYSIYEGDDGFIFSSLSGSKVISLSSSKVETVSWTKAISSDVVVYYITSEDEYYTTNISNVSDLTKYSVTAYYDSRLAAAKQVRVLVARDI</sequence>
<evidence type="ECO:0000313" key="4">
    <source>
        <dbReference type="EMBL" id="SFR71017.1"/>
    </source>
</evidence>
<feature type="chain" id="PRO_5039405979" evidence="2">
    <location>
        <begin position="25"/>
        <end position="621"/>
    </location>
</feature>
<accession>A0A1I6IWC8</accession>